<protein>
    <recommendedName>
        <fullName evidence="2">PSP1 C-terminal domain-containing protein</fullName>
    </recommendedName>
</protein>
<accession>A0AA40DL51</accession>
<reference evidence="3" key="1">
    <citation type="submission" date="2023-06" db="EMBL/GenBank/DDBJ databases">
        <title>Genome-scale phylogeny and comparative genomics of the fungal order Sordariales.</title>
        <authorList>
            <consortium name="Lawrence Berkeley National Laboratory"/>
            <person name="Hensen N."/>
            <person name="Bonometti L."/>
            <person name="Westerberg I."/>
            <person name="Brannstrom I.O."/>
            <person name="Guillou S."/>
            <person name="Cros-Aarteil S."/>
            <person name="Calhoun S."/>
            <person name="Haridas S."/>
            <person name="Kuo A."/>
            <person name="Mondo S."/>
            <person name="Pangilinan J."/>
            <person name="Riley R."/>
            <person name="Labutti K."/>
            <person name="Andreopoulos B."/>
            <person name="Lipzen A."/>
            <person name="Chen C."/>
            <person name="Yanf M."/>
            <person name="Daum C."/>
            <person name="Ng V."/>
            <person name="Clum A."/>
            <person name="Steindorff A."/>
            <person name="Ohm R."/>
            <person name="Martin F."/>
            <person name="Silar P."/>
            <person name="Natvig D."/>
            <person name="Lalanne C."/>
            <person name="Gautier V."/>
            <person name="Ament-Velasquez S.L."/>
            <person name="Kruys A."/>
            <person name="Hutchinson M.I."/>
            <person name="Powell A.J."/>
            <person name="Barry K."/>
            <person name="Miller A.N."/>
            <person name="Grigoriev I.V."/>
            <person name="Debuchy R."/>
            <person name="Gladieux P."/>
            <person name="Thoren M.H."/>
            <person name="Johannesson H."/>
        </authorList>
    </citation>
    <scope>NUCLEOTIDE SEQUENCE</scope>
    <source>
        <strain evidence="3">SMH4607-1</strain>
    </source>
</reference>
<feature type="compositionally biased region" description="Low complexity" evidence="1">
    <location>
        <begin position="91"/>
        <end position="111"/>
    </location>
</feature>
<organism evidence="3 4">
    <name type="scientific">Lasiosphaeris hirsuta</name>
    <dbReference type="NCBI Taxonomy" id="260670"/>
    <lineage>
        <taxon>Eukaryota</taxon>
        <taxon>Fungi</taxon>
        <taxon>Dikarya</taxon>
        <taxon>Ascomycota</taxon>
        <taxon>Pezizomycotina</taxon>
        <taxon>Sordariomycetes</taxon>
        <taxon>Sordariomycetidae</taxon>
        <taxon>Sordariales</taxon>
        <taxon>Lasiosphaeriaceae</taxon>
        <taxon>Lasiosphaeris</taxon>
    </lineage>
</organism>
<feature type="compositionally biased region" description="Polar residues" evidence="1">
    <location>
        <begin position="1"/>
        <end position="14"/>
    </location>
</feature>
<dbReference type="PANTHER" id="PTHR43830:SF3">
    <property type="entry name" value="PROTEIN PSP1"/>
    <property type="match status" value="1"/>
</dbReference>
<sequence length="912" mass="97894">MSSGTIKTGTQSKPGQGGFAVAPSSQAILLEKLNARRSTPDSEALASSDDEGDPHRQETLPTQPPKPVRRASWLNDTSQLQQPPPRPRKGSFASSSMSPTTSHPSTPSVESGANAWGSHTSSSTVLGRGHGPGSFPWGTGIWNNERKDPPQRLSEVLPSPTSAVPPGSSNNSFYGNDIGLAQTSPAQRDPANSIPFAIPLHPTPKTYRSQSYSVGQLEPETISTTMGASAILGARSGRPIPHSGLQHRPSRPSMLSEMANDGTMLGKVNEDDDDDSNGSLQESMQGSMQGSLQGSLQGSQHQHQHQSAEAKTIEMLTRENAMLRQQQQYQNSRLRPRASTAAAYGLGNGYMQESVPEESDYAIDEHEDLNDGSDLASKRNIARRMSEYGAGPYRSNYMVENRKLENVKKAFWQSSLGFGGLGDIPQSRRHSFADVPTRQGSISSISEAVASHEASSPDLSHQQDFPGAYGENPNYPIPSQVSSYFTGGANLGGPQQALAQAAYGSQYPSPYASIHSTYANRPASPHRSMYGMSQPRHNQSLHIVLFKCARADVFYIQEGTGLTVKPGDLVIVEADRGTDLGTVAKDNVDWQAAKELKEHYAEEQYKWLMMYSQNAAAAQEGAGAGLMAASNGLQGSAVGGMGPPSQHHMQEPSSGELKPKLIKRLAQPHEVHALRDKEGNEAKAKRVCMQKVKEHGLNMEILDAEFQMDWKKLTFYYFADSYINFNSLVTDLFKIYKTRIWMSAINPASFASPTLGLQAPSGIGPGAVGVGRGAAAAERRPNTQQEPQAQYAGPGQTSRGAQPSFPGAFASDRPVVPGSTYPPVANYPYNPYGAFGNAAPRPGALPYAPTMIPNLDAYTAAASFPQGGDYAGRGRVFPTPQASGAQHDQPIPALGPQSDWMGAFQGLSLNSR</sequence>
<comment type="caution">
    <text evidence="3">The sequence shown here is derived from an EMBL/GenBank/DDBJ whole genome shotgun (WGS) entry which is preliminary data.</text>
</comment>
<dbReference type="EMBL" id="JAUKUA010000007">
    <property type="protein sequence ID" value="KAK0705291.1"/>
    <property type="molecule type" value="Genomic_DNA"/>
</dbReference>
<keyword evidence="4" id="KW-1185">Reference proteome</keyword>
<dbReference type="PANTHER" id="PTHR43830">
    <property type="entry name" value="PROTEIN PSP1"/>
    <property type="match status" value="1"/>
</dbReference>
<dbReference type="GO" id="GO:0005737">
    <property type="term" value="C:cytoplasm"/>
    <property type="evidence" value="ECO:0007669"/>
    <property type="project" value="TreeGrafter"/>
</dbReference>
<proteinExistence type="predicted"/>
<feature type="region of interest" description="Disordered" evidence="1">
    <location>
        <begin position="1"/>
        <end position="198"/>
    </location>
</feature>
<dbReference type="InterPro" id="IPR007557">
    <property type="entry name" value="PSP1_C"/>
</dbReference>
<feature type="domain" description="PSP1 C-terminal" evidence="2">
    <location>
        <begin position="660"/>
        <end position="745"/>
    </location>
</feature>
<evidence type="ECO:0000259" key="2">
    <source>
        <dbReference type="PROSITE" id="PS51411"/>
    </source>
</evidence>
<feature type="region of interest" description="Disordered" evidence="1">
    <location>
        <begin position="237"/>
        <end position="309"/>
    </location>
</feature>
<feature type="compositionally biased region" description="Low complexity" evidence="1">
    <location>
        <begin position="278"/>
        <end position="305"/>
    </location>
</feature>
<dbReference type="InterPro" id="IPR047767">
    <property type="entry name" value="PSP1-like"/>
</dbReference>
<gene>
    <name evidence="3" type="ORF">B0H67DRAFT_604181</name>
</gene>
<dbReference type="Pfam" id="PF04468">
    <property type="entry name" value="PSP1"/>
    <property type="match status" value="1"/>
</dbReference>
<dbReference type="AlphaFoldDB" id="A0AA40DL51"/>
<evidence type="ECO:0000256" key="1">
    <source>
        <dbReference type="SAM" id="MobiDB-lite"/>
    </source>
</evidence>
<name>A0AA40DL51_9PEZI</name>
<feature type="region of interest" description="Disordered" evidence="1">
    <location>
        <begin position="770"/>
        <end position="812"/>
    </location>
</feature>
<feature type="compositionally biased region" description="Polar residues" evidence="1">
    <location>
        <begin position="159"/>
        <end position="174"/>
    </location>
</feature>
<evidence type="ECO:0000313" key="3">
    <source>
        <dbReference type="EMBL" id="KAK0705291.1"/>
    </source>
</evidence>
<dbReference type="PROSITE" id="PS51411">
    <property type="entry name" value="PSP1_C"/>
    <property type="match status" value="1"/>
</dbReference>
<dbReference type="Proteomes" id="UP001172102">
    <property type="component" value="Unassembled WGS sequence"/>
</dbReference>
<evidence type="ECO:0000313" key="4">
    <source>
        <dbReference type="Proteomes" id="UP001172102"/>
    </source>
</evidence>